<sequence>MENNPETYFFEDDGEIPNSKYPLIIYKAAFSERGESGAKWLESHFESNNWKNSWRNGVFHYHHYHSITHEVLGVFEGTAMLHLGGEGGEKIQVTAGDILVIPAGVGHKNLGASKDFAIVGAYPDAMDYDLMKGNPEERPKADNNIAKVQFPDHDPLLGKHNGIMKIWKEIN</sequence>
<dbReference type="SUPFAM" id="SSF51182">
    <property type="entry name" value="RmlC-like cupins"/>
    <property type="match status" value="1"/>
</dbReference>
<accession>A0A1H6VC99</accession>
<dbReference type="Proteomes" id="UP000199532">
    <property type="component" value="Unassembled WGS sequence"/>
</dbReference>
<dbReference type="PANTHER" id="PTHR36448:SF2">
    <property type="entry name" value="CUPIN TYPE-1 DOMAIN-CONTAINING PROTEIN"/>
    <property type="match status" value="1"/>
</dbReference>
<dbReference type="InterPro" id="IPR014710">
    <property type="entry name" value="RmlC-like_jellyroll"/>
</dbReference>
<dbReference type="EMBL" id="FNXY01000004">
    <property type="protein sequence ID" value="SEI97815.1"/>
    <property type="molecule type" value="Genomic_DNA"/>
</dbReference>
<dbReference type="STRING" id="408657.SAMN04487995_2847"/>
<protein>
    <submittedName>
        <fullName evidence="1">Uncharacterized protein YjlB</fullName>
    </submittedName>
</protein>
<gene>
    <name evidence="1" type="ORF">SAMN04487995_2847</name>
</gene>
<dbReference type="CDD" id="cd02219">
    <property type="entry name" value="cupin_YjlB-like"/>
    <property type="match status" value="1"/>
</dbReference>
<organism evidence="1 2">
    <name type="scientific">Dyadobacter koreensis</name>
    <dbReference type="NCBI Taxonomy" id="408657"/>
    <lineage>
        <taxon>Bacteria</taxon>
        <taxon>Pseudomonadati</taxon>
        <taxon>Bacteroidota</taxon>
        <taxon>Cytophagia</taxon>
        <taxon>Cytophagales</taxon>
        <taxon>Spirosomataceae</taxon>
        <taxon>Dyadobacter</taxon>
    </lineage>
</organism>
<dbReference type="InterPro" id="IPR011051">
    <property type="entry name" value="RmlC_Cupin_sf"/>
</dbReference>
<evidence type="ECO:0000313" key="2">
    <source>
        <dbReference type="Proteomes" id="UP000199532"/>
    </source>
</evidence>
<name>A0A1H6VC99_9BACT</name>
<evidence type="ECO:0000313" key="1">
    <source>
        <dbReference type="EMBL" id="SEI97815.1"/>
    </source>
</evidence>
<dbReference type="PANTHER" id="PTHR36448">
    <property type="entry name" value="BLR7373 PROTEIN"/>
    <property type="match status" value="1"/>
</dbReference>
<dbReference type="Gene3D" id="2.60.120.10">
    <property type="entry name" value="Jelly Rolls"/>
    <property type="match status" value="1"/>
</dbReference>
<dbReference type="AlphaFoldDB" id="A0A1H6VC99"/>
<keyword evidence="2" id="KW-1185">Reference proteome</keyword>
<dbReference type="InterPro" id="IPR014500">
    <property type="entry name" value="UCP019307_cupin"/>
</dbReference>
<dbReference type="OrthoDB" id="9791759at2"/>
<dbReference type="PIRSF" id="PIRSF019307">
    <property type="entry name" value="UCP019307"/>
    <property type="match status" value="1"/>
</dbReference>
<proteinExistence type="predicted"/>
<dbReference type="RefSeq" id="WP_090335821.1">
    <property type="nucleotide sequence ID" value="NZ_FNXY01000004.1"/>
</dbReference>
<dbReference type="InterPro" id="IPR047121">
    <property type="entry name" value="YjiB-like"/>
</dbReference>
<reference evidence="1 2" key="1">
    <citation type="submission" date="2016-10" db="EMBL/GenBank/DDBJ databases">
        <authorList>
            <person name="de Groot N.N."/>
        </authorList>
    </citation>
    <scope>NUCLEOTIDE SEQUENCE [LARGE SCALE GENOMIC DNA]</scope>
    <source>
        <strain evidence="1 2">DSM 19938</strain>
    </source>
</reference>